<feature type="binding site" evidence="7">
    <location>
        <position position="445"/>
    </location>
    <ligand>
        <name>L-aspartate</name>
        <dbReference type="ChEBI" id="CHEBI:29991"/>
    </ligand>
</feature>
<evidence type="ECO:0000256" key="2">
    <source>
        <dbReference type="ARBA" id="ARBA00022598"/>
    </source>
</evidence>
<feature type="binding site" evidence="7">
    <location>
        <begin position="531"/>
        <end position="534"/>
    </location>
    <ligand>
        <name>ATP</name>
        <dbReference type="ChEBI" id="CHEBI:30616"/>
    </ligand>
</feature>
<sequence>MERTHYCGNVTEEFIGQKVSIKGWVAKRRDLGSLIFLDLRDREGIVQCVINNDNPEAFQVGEKIRGEYVVEVVGEVVERSSANPNIKTGKIEIIVEKINILNTANTTPFYITDESDVDPNLRLKHRYLDLRRPKMLNNLMVRSKTAKVMRDYLDNHGFVEVETPILTKSTPEGARDYVVPSRISPGSFYALPQSPQLFKQLLMVSGLDRYYQIARCFRDEDLRADRQPEFTQVDIEVSFPSRDSFFTLMEGLVKDVFSKVKGVEIQTPFKHMDYQEAMNKYGSDKPDTRFGLEINDISEIVKGSEFKVFASPLSSGGTVRAIKASSTEGFSRKEIDELTDFVKRYGAKGLAWIAIKGGEVKSPIAKFLSEEELQGIITQMEATDGDTILIVADTIKVTLQSLGALRIHIAKKLNLIDNKLMKFLWVVNFPMFDYDEEEDRYVAAHHPFTSPLAEDVHLLDTDPTKVRANAYDMVYNGQEIAGGSIRIHEDEIQKKVFKAIGLTEEMAQEKFGFLLEGLSFGAPPHGGIAFGFDRLIMEMVDTENIRDVIAFPKTTSASDLMTQAPSTIDEKQLEELKIETVK</sequence>
<organism evidence="9 10">
    <name type="scientific">Alkalicella caledoniensis</name>
    <dbReference type="NCBI Taxonomy" id="2731377"/>
    <lineage>
        <taxon>Bacteria</taxon>
        <taxon>Bacillati</taxon>
        <taxon>Bacillota</taxon>
        <taxon>Clostridia</taxon>
        <taxon>Eubacteriales</taxon>
        <taxon>Proteinivoracaceae</taxon>
        <taxon>Alkalicella</taxon>
    </lineage>
</organism>
<dbReference type="GO" id="GO:0003676">
    <property type="term" value="F:nucleic acid binding"/>
    <property type="evidence" value="ECO:0007669"/>
    <property type="project" value="InterPro"/>
</dbReference>
<dbReference type="EC" id="6.1.1.12" evidence="7"/>
<feature type="binding site" evidence="7">
    <location>
        <position position="227"/>
    </location>
    <ligand>
        <name>ATP</name>
        <dbReference type="ChEBI" id="CHEBI:30616"/>
    </ligand>
</feature>
<evidence type="ECO:0000256" key="5">
    <source>
        <dbReference type="ARBA" id="ARBA00022917"/>
    </source>
</evidence>
<keyword evidence="3 7" id="KW-0547">Nucleotide-binding</keyword>
<dbReference type="Gene3D" id="3.30.1360.30">
    <property type="entry name" value="GAD-like domain"/>
    <property type="match status" value="1"/>
</dbReference>
<dbReference type="EMBL" id="CP058559">
    <property type="protein sequence ID" value="QNO15755.1"/>
    <property type="molecule type" value="Genomic_DNA"/>
</dbReference>
<dbReference type="PRINTS" id="PR01042">
    <property type="entry name" value="TRNASYNTHASP"/>
</dbReference>
<evidence type="ECO:0000313" key="10">
    <source>
        <dbReference type="Proteomes" id="UP000516160"/>
    </source>
</evidence>
<dbReference type="InterPro" id="IPR045864">
    <property type="entry name" value="aa-tRNA-synth_II/BPL/LPL"/>
</dbReference>
<evidence type="ECO:0000256" key="4">
    <source>
        <dbReference type="ARBA" id="ARBA00022840"/>
    </source>
</evidence>
<dbReference type="CDD" id="cd04317">
    <property type="entry name" value="EcAspRS_like_N"/>
    <property type="match status" value="1"/>
</dbReference>
<dbReference type="SUPFAM" id="SSF55681">
    <property type="entry name" value="Class II aaRS and biotin synthetases"/>
    <property type="match status" value="1"/>
</dbReference>
<dbReference type="AlphaFoldDB" id="A0A7G9WAP3"/>
<feature type="binding site" evidence="7">
    <location>
        <position position="172"/>
    </location>
    <ligand>
        <name>L-aspartate</name>
        <dbReference type="ChEBI" id="CHEBI:29991"/>
    </ligand>
</feature>
<dbReference type="InterPro" id="IPR012340">
    <property type="entry name" value="NA-bd_OB-fold"/>
</dbReference>
<keyword evidence="10" id="KW-1185">Reference proteome</keyword>
<dbReference type="GO" id="GO:0006422">
    <property type="term" value="P:aspartyl-tRNA aminoacylation"/>
    <property type="evidence" value="ECO:0007669"/>
    <property type="project" value="UniProtKB-UniRule"/>
</dbReference>
<dbReference type="Pfam" id="PF01336">
    <property type="entry name" value="tRNA_anti-codon"/>
    <property type="match status" value="1"/>
</dbReference>
<dbReference type="GO" id="GO:0004815">
    <property type="term" value="F:aspartate-tRNA ligase activity"/>
    <property type="evidence" value="ECO:0007669"/>
    <property type="project" value="UniProtKB-UniRule"/>
</dbReference>
<dbReference type="InterPro" id="IPR047090">
    <property type="entry name" value="AspRS_core"/>
</dbReference>
<gene>
    <name evidence="7 9" type="primary">aspS</name>
    <name evidence="9" type="ORF">HYG86_13780</name>
</gene>
<comment type="subunit">
    <text evidence="7">Homodimer.</text>
</comment>
<keyword evidence="6 7" id="KW-0030">Aminoacyl-tRNA synthetase</keyword>
<dbReference type="Pfam" id="PF02938">
    <property type="entry name" value="GAD"/>
    <property type="match status" value="1"/>
</dbReference>
<name>A0A7G9WAP3_ALKCA</name>
<proteinExistence type="inferred from homology"/>
<keyword evidence="7" id="KW-0963">Cytoplasm</keyword>
<feature type="region of interest" description="Aspartate" evidence="7">
    <location>
        <begin position="196"/>
        <end position="199"/>
    </location>
</feature>
<dbReference type="InterPro" id="IPR004115">
    <property type="entry name" value="GAD-like_sf"/>
</dbReference>
<dbReference type="InterPro" id="IPR029351">
    <property type="entry name" value="GAD_dom"/>
</dbReference>
<protein>
    <recommendedName>
        <fullName evidence="7">Aspartate--tRNA ligase</fullName>
        <ecNumber evidence="7">6.1.1.12</ecNumber>
    </recommendedName>
    <alternativeName>
        <fullName evidence="7">Aspartyl-tRNA synthetase</fullName>
        <shortName evidence="7">AspRS</shortName>
    </alternativeName>
</protein>
<feature type="binding site" evidence="7">
    <location>
        <position position="479"/>
    </location>
    <ligand>
        <name>ATP</name>
        <dbReference type="ChEBI" id="CHEBI:30616"/>
    </ligand>
</feature>
<dbReference type="PROSITE" id="PS50862">
    <property type="entry name" value="AA_TRNA_LIGASE_II"/>
    <property type="match status" value="1"/>
</dbReference>
<evidence type="ECO:0000256" key="6">
    <source>
        <dbReference type="ARBA" id="ARBA00023146"/>
    </source>
</evidence>
<feature type="domain" description="Aminoacyl-transfer RNA synthetases class-II family profile" evidence="8">
    <location>
        <begin position="139"/>
        <end position="552"/>
    </location>
</feature>
<feature type="binding site" evidence="7">
    <location>
        <position position="218"/>
    </location>
    <ligand>
        <name>L-aspartate</name>
        <dbReference type="ChEBI" id="CHEBI:29991"/>
    </ligand>
</feature>
<dbReference type="PANTHER" id="PTHR22594:SF5">
    <property type="entry name" value="ASPARTATE--TRNA LIGASE, MITOCHONDRIAL"/>
    <property type="match status" value="1"/>
</dbReference>
<dbReference type="InterPro" id="IPR006195">
    <property type="entry name" value="aa-tRNA-synth_II"/>
</dbReference>
<comment type="function">
    <text evidence="7">Catalyzes the attachment of L-aspartate to tRNA(Asp) in a two-step reaction: L-aspartate is first activated by ATP to form Asp-AMP and then transferred to the acceptor end of tRNA(Asp).</text>
</comment>
<dbReference type="GO" id="GO:0005737">
    <property type="term" value="C:cytoplasm"/>
    <property type="evidence" value="ECO:0007669"/>
    <property type="project" value="UniProtKB-SubCell"/>
</dbReference>
<dbReference type="NCBIfam" id="NF001750">
    <property type="entry name" value="PRK00476.1"/>
    <property type="match status" value="1"/>
</dbReference>
<dbReference type="SUPFAM" id="SSF55261">
    <property type="entry name" value="GAD domain-like"/>
    <property type="match status" value="1"/>
</dbReference>
<comment type="subcellular location">
    <subcellularLocation>
        <location evidence="7">Cytoplasm</location>
    </subcellularLocation>
</comment>
<dbReference type="GO" id="GO:0016740">
    <property type="term" value="F:transferase activity"/>
    <property type="evidence" value="ECO:0007669"/>
    <property type="project" value="UniProtKB-ARBA"/>
</dbReference>
<accession>A0A7G9WAP3</accession>
<dbReference type="SUPFAM" id="SSF50249">
    <property type="entry name" value="Nucleic acid-binding proteins"/>
    <property type="match status" value="1"/>
</dbReference>
<dbReference type="PANTHER" id="PTHR22594">
    <property type="entry name" value="ASPARTYL/LYSYL-TRNA SYNTHETASE"/>
    <property type="match status" value="1"/>
</dbReference>
<keyword evidence="4 7" id="KW-0067">ATP-binding</keyword>
<keyword evidence="5 7" id="KW-0648">Protein biosynthesis</keyword>
<dbReference type="InterPro" id="IPR004365">
    <property type="entry name" value="NA-bd_OB_tRNA"/>
</dbReference>
<dbReference type="Gene3D" id="3.30.930.10">
    <property type="entry name" value="Bira Bifunctional Protein, Domain 2"/>
    <property type="match status" value="1"/>
</dbReference>
<dbReference type="HAMAP" id="MF_00044">
    <property type="entry name" value="Asp_tRNA_synth_type1"/>
    <property type="match status" value="1"/>
</dbReference>
<dbReference type="Proteomes" id="UP000516160">
    <property type="component" value="Chromosome"/>
</dbReference>
<reference evidence="9 10" key="1">
    <citation type="submission" date="2020-07" db="EMBL/GenBank/DDBJ databases">
        <title>Alkalicella. sp. LB2 genome.</title>
        <authorList>
            <person name="Postec A."/>
            <person name="Quemeneur M."/>
        </authorList>
    </citation>
    <scope>NUCLEOTIDE SEQUENCE [LARGE SCALE GENOMIC DNA]</scope>
    <source>
        <strain evidence="9 10">LB2</strain>
    </source>
</reference>
<dbReference type="InterPro" id="IPR002312">
    <property type="entry name" value="Asp/Asn-tRNA-synth_IIb"/>
</dbReference>
<evidence type="ECO:0000259" key="8">
    <source>
        <dbReference type="PROSITE" id="PS50862"/>
    </source>
</evidence>
<comment type="similarity">
    <text evidence="1 7">Belongs to the class-II aminoacyl-tRNA synthetase family. Type 1 subfamily.</text>
</comment>
<dbReference type="GO" id="GO:0140096">
    <property type="term" value="F:catalytic activity, acting on a protein"/>
    <property type="evidence" value="ECO:0007669"/>
    <property type="project" value="UniProtKB-ARBA"/>
</dbReference>
<dbReference type="InterPro" id="IPR047089">
    <property type="entry name" value="Asp-tRNA-ligase_1_N"/>
</dbReference>
<dbReference type="GO" id="GO:0005524">
    <property type="term" value="F:ATP binding"/>
    <property type="evidence" value="ECO:0007669"/>
    <property type="project" value="UniProtKB-UniRule"/>
</dbReference>
<evidence type="ECO:0000313" key="9">
    <source>
        <dbReference type="EMBL" id="QNO15755.1"/>
    </source>
</evidence>
<evidence type="ECO:0000256" key="3">
    <source>
        <dbReference type="ARBA" id="ARBA00022741"/>
    </source>
</evidence>
<dbReference type="Gene3D" id="2.40.50.140">
    <property type="entry name" value="Nucleic acid-binding proteins"/>
    <property type="match status" value="1"/>
</dbReference>
<evidence type="ECO:0000256" key="7">
    <source>
        <dbReference type="HAMAP-Rule" id="MF_00044"/>
    </source>
</evidence>
<feature type="binding site" evidence="7">
    <location>
        <begin position="218"/>
        <end position="220"/>
    </location>
    <ligand>
        <name>ATP</name>
        <dbReference type="ChEBI" id="CHEBI:30616"/>
    </ligand>
</feature>
<feature type="binding site" evidence="7">
    <location>
        <position position="486"/>
    </location>
    <ligand>
        <name>L-aspartate</name>
        <dbReference type="ChEBI" id="CHEBI:29991"/>
    </ligand>
</feature>
<dbReference type="CDD" id="cd00777">
    <property type="entry name" value="AspRS_core"/>
    <property type="match status" value="1"/>
</dbReference>
<keyword evidence="2 7" id="KW-0436">Ligase</keyword>
<dbReference type="InterPro" id="IPR004524">
    <property type="entry name" value="Asp-tRNA-ligase_1"/>
</dbReference>
<dbReference type="NCBIfam" id="TIGR00459">
    <property type="entry name" value="aspS_bact"/>
    <property type="match status" value="1"/>
</dbReference>
<comment type="catalytic activity">
    <reaction evidence="7">
        <text>tRNA(Asp) + L-aspartate + ATP = L-aspartyl-tRNA(Asp) + AMP + diphosphate</text>
        <dbReference type="Rhea" id="RHEA:19649"/>
        <dbReference type="Rhea" id="RHEA-COMP:9660"/>
        <dbReference type="Rhea" id="RHEA-COMP:9678"/>
        <dbReference type="ChEBI" id="CHEBI:29991"/>
        <dbReference type="ChEBI" id="CHEBI:30616"/>
        <dbReference type="ChEBI" id="CHEBI:33019"/>
        <dbReference type="ChEBI" id="CHEBI:78442"/>
        <dbReference type="ChEBI" id="CHEBI:78516"/>
        <dbReference type="ChEBI" id="CHEBI:456215"/>
        <dbReference type="EC" id="6.1.1.12"/>
    </reaction>
</comment>
<dbReference type="KEGG" id="acae:HYG86_13780"/>
<dbReference type="Pfam" id="PF00152">
    <property type="entry name" value="tRNA-synt_2"/>
    <property type="match status" value="1"/>
</dbReference>
<dbReference type="RefSeq" id="WP_213166161.1">
    <property type="nucleotide sequence ID" value="NZ_CP058559.1"/>
</dbReference>
<comment type="caution">
    <text evidence="7">Lacks conserved residue(s) required for the propagation of feature annotation.</text>
</comment>
<evidence type="ECO:0000256" key="1">
    <source>
        <dbReference type="ARBA" id="ARBA00006303"/>
    </source>
</evidence>
<dbReference type="InterPro" id="IPR004364">
    <property type="entry name" value="Aa-tRNA-synt_II"/>
</dbReference>